<gene>
    <name evidence="1" type="ORF">HHU12_33665</name>
</gene>
<dbReference type="RefSeq" id="WP_169661108.1">
    <property type="nucleotide sequence ID" value="NZ_JABANE010000258.1"/>
</dbReference>
<comment type="caution">
    <text evidence="1">The sequence shown here is derived from an EMBL/GenBank/DDBJ whole genome shotgun (WGS) entry which is preliminary data.</text>
</comment>
<dbReference type="AlphaFoldDB" id="A0A7X9XDM6"/>
<accession>A0A7X9XDM6</accession>
<sequence>MIKEKLDLILEYATNEISKQQFESKFPEVKDMKYLEQEFNSAYLNKDASAIDIIKMITHKYYDDDFLYKMYKKLIVECWHHQHENIALSFQFKYKNPDCIDTVVEAMYLHCEHWDEEDDRDPFVRKCAYILGDLRTEYAIQKLKELSLSSDPIIKEYSTYQLQRIGEI</sequence>
<proteinExistence type="predicted"/>
<protein>
    <recommendedName>
        <fullName evidence="3">HEAT repeat domain-containing protein</fullName>
    </recommendedName>
</protein>
<evidence type="ECO:0008006" key="3">
    <source>
        <dbReference type="Google" id="ProtNLM"/>
    </source>
</evidence>
<keyword evidence="2" id="KW-1185">Reference proteome</keyword>
<evidence type="ECO:0000313" key="1">
    <source>
        <dbReference type="EMBL" id="NME72955.1"/>
    </source>
</evidence>
<name>A0A7X9XDM6_9BACT</name>
<evidence type="ECO:0000313" key="2">
    <source>
        <dbReference type="Proteomes" id="UP000576082"/>
    </source>
</evidence>
<dbReference type="EMBL" id="JABANE010000258">
    <property type="protein sequence ID" value="NME72955.1"/>
    <property type="molecule type" value="Genomic_DNA"/>
</dbReference>
<dbReference type="Proteomes" id="UP000576082">
    <property type="component" value="Unassembled WGS sequence"/>
</dbReference>
<reference evidence="1 2" key="1">
    <citation type="submission" date="2020-04" db="EMBL/GenBank/DDBJ databases">
        <title>Flammeovirga sp. SR4, a novel species isolated from seawater.</title>
        <authorList>
            <person name="Wang X."/>
        </authorList>
    </citation>
    <scope>NUCLEOTIDE SEQUENCE [LARGE SCALE GENOMIC DNA]</scope>
    <source>
        <strain evidence="1 2">ATCC 23126</strain>
    </source>
</reference>
<organism evidence="1 2">
    <name type="scientific">Flammeovirga aprica JL-4</name>
    <dbReference type="NCBI Taxonomy" id="694437"/>
    <lineage>
        <taxon>Bacteria</taxon>
        <taxon>Pseudomonadati</taxon>
        <taxon>Bacteroidota</taxon>
        <taxon>Cytophagia</taxon>
        <taxon>Cytophagales</taxon>
        <taxon>Flammeovirgaceae</taxon>
        <taxon>Flammeovirga</taxon>
    </lineage>
</organism>